<feature type="region of interest" description="Disordered" evidence="1">
    <location>
        <begin position="430"/>
        <end position="454"/>
    </location>
</feature>
<dbReference type="Gene3D" id="1.25.40.10">
    <property type="entry name" value="Tetratricopeptide repeat domain"/>
    <property type="match status" value="2"/>
</dbReference>
<dbReference type="EMBL" id="NSKD01000006">
    <property type="protein sequence ID" value="PAU79631.1"/>
    <property type="molecule type" value="Genomic_DNA"/>
</dbReference>
<accession>A0A2A2F1Y9</accession>
<dbReference type="AlphaFoldDB" id="A0A2A2F1Y9"/>
<organism evidence="2 3">
    <name type="scientific">Halovibrio salipaludis</name>
    <dbReference type="NCBI Taxonomy" id="2032626"/>
    <lineage>
        <taxon>Bacteria</taxon>
        <taxon>Pseudomonadati</taxon>
        <taxon>Pseudomonadota</taxon>
        <taxon>Gammaproteobacteria</taxon>
        <taxon>Oceanospirillales</taxon>
        <taxon>Halomonadaceae</taxon>
        <taxon>Halovibrio</taxon>
    </lineage>
</organism>
<dbReference type="InterPro" id="IPR011990">
    <property type="entry name" value="TPR-like_helical_dom_sf"/>
</dbReference>
<dbReference type="SMART" id="SM00028">
    <property type="entry name" value="TPR"/>
    <property type="match status" value="4"/>
</dbReference>
<gene>
    <name evidence="2" type="ORF">CK501_12545</name>
</gene>
<dbReference type="InterPro" id="IPR019734">
    <property type="entry name" value="TPR_rpt"/>
</dbReference>
<evidence type="ECO:0000313" key="3">
    <source>
        <dbReference type="Proteomes" id="UP000218896"/>
    </source>
</evidence>
<comment type="caution">
    <text evidence="2">The sequence shown here is derived from an EMBL/GenBank/DDBJ whole genome shotgun (WGS) entry which is preliminary data.</text>
</comment>
<evidence type="ECO:0008006" key="4">
    <source>
        <dbReference type="Google" id="ProtNLM"/>
    </source>
</evidence>
<sequence>MGGEVMINRAIRTCSVPLIAATLFLGQPVPVMDKGPAGLFNTAHAEEDDNVRRTPAMRQSTHKRFSRIRDLVDNDKLDKAFEVWEQMDPSGLNSYERAMRWKLAAFLYHQKGDNAAIANAYRKLLEESDIPLSLEQDTWYSLARVEMVRGSYEAAKKALDEWFALQDEPGGGAYALKAQIHYRQENWEQSLQAINQAIQARRDSDEAVSENWYLLKRGVLYQQEDYQGLANVLEILVREFPKKSYLMQLSSVYGELDRPADQLAVREAAYEKGYLEEESELVGLAQLMASQDSPYKAAQVLRDGIDNGHIEASRKNLERMGDNFLMAKEYEEAINAFRQAASKVEDGELHLRMSQIAADLGNWEQAEQYAATAVERGDFDRLGRAHVVRGLALYHLERFSQSLQALKQARQFEETRKMASQWHDYVEREQKRRQQLEASAESGNGQDESAAQVL</sequence>
<keyword evidence="3" id="KW-1185">Reference proteome</keyword>
<evidence type="ECO:0000256" key="1">
    <source>
        <dbReference type="SAM" id="MobiDB-lite"/>
    </source>
</evidence>
<name>A0A2A2F1Y9_9GAMM</name>
<protein>
    <recommendedName>
        <fullName evidence="4">Tetratricopeptide repeat protein</fullName>
    </recommendedName>
</protein>
<proteinExistence type="predicted"/>
<dbReference type="SUPFAM" id="SSF48452">
    <property type="entry name" value="TPR-like"/>
    <property type="match status" value="2"/>
</dbReference>
<dbReference type="Proteomes" id="UP000218896">
    <property type="component" value="Unassembled WGS sequence"/>
</dbReference>
<reference evidence="2 3" key="1">
    <citation type="submission" date="2017-08" db="EMBL/GenBank/DDBJ databases">
        <title>Halovibrio sewagensis sp. nov., isolated from wastewater of high salinity.</title>
        <authorList>
            <person name="Dong X."/>
            <person name="Zhang G."/>
        </authorList>
    </citation>
    <scope>NUCLEOTIDE SEQUENCE [LARGE SCALE GENOMIC DNA]</scope>
    <source>
        <strain evidence="2 3">YL5-2</strain>
    </source>
</reference>
<evidence type="ECO:0000313" key="2">
    <source>
        <dbReference type="EMBL" id="PAU79631.1"/>
    </source>
</evidence>
<feature type="compositionally biased region" description="Polar residues" evidence="1">
    <location>
        <begin position="441"/>
        <end position="454"/>
    </location>
</feature>